<dbReference type="EMBL" id="CP002546">
    <property type="protein sequence ID" value="ADY59692.1"/>
    <property type="molecule type" value="Genomic_DNA"/>
</dbReference>
<proteinExistence type="predicted"/>
<organism evidence="2 3">
    <name type="scientific">Rubinisphaera brasiliensis (strain ATCC 49424 / DSM 5305 / JCM 21570 / IAM 15109 / NBRC 103401 / IFAM 1448)</name>
    <name type="common">Planctomyces brasiliensis</name>
    <dbReference type="NCBI Taxonomy" id="756272"/>
    <lineage>
        <taxon>Bacteria</taxon>
        <taxon>Pseudomonadati</taxon>
        <taxon>Planctomycetota</taxon>
        <taxon>Planctomycetia</taxon>
        <taxon>Planctomycetales</taxon>
        <taxon>Planctomycetaceae</taxon>
        <taxon>Rubinisphaera</taxon>
    </lineage>
</organism>
<dbReference type="OrthoDB" id="9950807at2"/>
<reference evidence="3" key="1">
    <citation type="submission" date="2011-02" db="EMBL/GenBank/DDBJ databases">
        <title>The complete genome of Planctomyces brasiliensis DSM 5305.</title>
        <authorList>
            <person name="Lucas S."/>
            <person name="Copeland A."/>
            <person name="Lapidus A."/>
            <person name="Bruce D."/>
            <person name="Goodwin L."/>
            <person name="Pitluck S."/>
            <person name="Kyrpides N."/>
            <person name="Mavromatis K."/>
            <person name="Pagani I."/>
            <person name="Ivanova N."/>
            <person name="Ovchinnikova G."/>
            <person name="Lu M."/>
            <person name="Detter J.C."/>
            <person name="Han C."/>
            <person name="Land M."/>
            <person name="Hauser L."/>
            <person name="Markowitz V."/>
            <person name="Cheng J.-F."/>
            <person name="Hugenholtz P."/>
            <person name="Woyke T."/>
            <person name="Wu D."/>
            <person name="Tindall B."/>
            <person name="Pomrenke H.G."/>
            <person name="Brambilla E."/>
            <person name="Klenk H.-P."/>
            <person name="Eisen J.A."/>
        </authorList>
    </citation>
    <scope>NUCLEOTIDE SEQUENCE [LARGE SCALE GENOMIC DNA]</scope>
    <source>
        <strain evidence="3">ATCC 49424 / DSM 5305 / JCM 21570 / NBRC 103401 / IFAM 1448</strain>
    </source>
</reference>
<protein>
    <submittedName>
        <fullName evidence="2">Uncharacterized protein</fullName>
    </submittedName>
</protein>
<evidence type="ECO:0000313" key="2">
    <source>
        <dbReference type="EMBL" id="ADY59692.1"/>
    </source>
</evidence>
<dbReference type="AlphaFoldDB" id="F0SJB7"/>
<sequence>MAGEFEDSPNMVPGDVETAETITRSVENGRPRHQKTKLIFAVVALAVAGGWSYANQDNLKGALGYQTASQCSAMQSAAAFQGCGSQCPSEARMAAMEGDTCPMALTSNGEMAGTCCENGKKNAMMAALLAPVEEQAADEASEAASLEETAETDEDAEVSQPDGTDGDSAETAQEISAVE</sequence>
<evidence type="ECO:0000313" key="3">
    <source>
        <dbReference type="Proteomes" id="UP000006860"/>
    </source>
</evidence>
<gene>
    <name evidence="2" type="ordered locus">Plabr_2088</name>
</gene>
<feature type="compositionally biased region" description="Acidic residues" evidence="1">
    <location>
        <begin position="148"/>
        <end position="157"/>
    </location>
</feature>
<feature type="region of interest" description="Disordered" evidence="1">
    <location>
        <begin position="132"/>
        <end position="179"/>
    </location>
</feature>
<feature type="compositionally biased region" description="Polar residues" evidence="1">
    <location>
        <begin position="170"/>
        <end position="179"/>
    </location>
</feature>
<evidence type="ECO:0000256" key="1">
    <source>
        <dbReference type="SAM" id="MobiDB-lite"/>
    </source>
</evidence>
<dbReference type="KEGG" id="pbs:Plabr_2088"/>
<keyword evidence="3" id="KW-1185">Reference proteome</keyword>
<dbReference type="RefSeq" id="WP_013628417.1">
    <property type="nucleotide sequence ID" value="NC_015174.1"/>
</dbReference>
<accession>F0SJB7</accession>
<dbReference type="HOGENOM" id="CLU_1502400_0_0_0"/>
<dbReference type="Proteomes" id="UP000006860">
    <property type="component" value="Chromosome"/>
</dbReference>
<name>F0SJB7_RUBBR</name>